<dbReference type="PANTHER" id="PTHR39185">
    <property type="entry name" value="SWARMING MOTILITY PROTEIN SWRD"/>
    <property type="match status" value="1"/>
</dbReference>
<name>A0A3A3ZCC8_9ACTN</name>
<evidence type="ECO:0000256" key="1">
    <source>
        <dbReference type="SAM" id="MobiDB-lite"/>
    </source>
</evidence>
<dbReference type="RefSeq" id="WP_119951945.1">
    <property type="nucleotide sequence ID" value="NZ_QZEZ01000012.1"/>
</dbReference>
<keyword evidence="3" id="KW-1185">Reference proteome</keyword>
<dbReference type="EMBL" id="QZEZ01000012">
    <property type="protein sequence ID" value="RJK92810.1"/>
    <property type="molecule type" value="Genomic_DNA"/>
</dbReference>
<keyword evidence="2" id="KW-0969">Cilium</keyword>
<feature type="region of interest" description="Disordered" evidence="1">
    <location>
        <begin position="68"/>
        <end position="87"/>
    </location>
</feature>
<evidence type="ECO:0000313" key="2">
    <source>
        <dbReference type="EMBL" id="RJK92810.1"/>
    </source>
</evidence>
<gene>
    <name evidence="2" type="ORF">D5H78_18330</name>
</gene>
<accession>A0A3A3ZCC8</accession>
<dbReference type="InterPro" id="IPR009384">
    <property type="entry name" value="SwrD-like"/>
</dbReference>
<keyword evidence="2" id="KW-0282">Flagellum</keyword>
<protein>
    <submittedName>
        <fullName evidence="2">Flagellar protein FlbD</fullName>
    </submittedName>
</protein>
<keyword evidence="2" id="KW-0966">Cell projection</keyword>
<dbReference type="OrthoDB" id="9799862at2"/>
<reference evidence="2 3" key="1">
    <citation type="submission" date="2018-09" db="EMBL/GenBank/DDBJ databases">
        <title>YIM 75000 draft genome.</title>
        <authorList>
            <person name="Tang S."/>
            <person name="Feng Y."/>
        </authorList>
    </citation>
    <scope>NUCLEOTIDE SEQUENCE [LARGE SCALE GENOMIC DNA]</scope>
    <source>
        <strain evidence="2 3">YIM 75000</strain>
    </source>
</reference>
<evidence type="ECO:0000313" key="3">
    <source>
        <dbReference type="Proteomes" id="UP000265614"/>
    </source>
</evidence>
<dbReference type="Proteomes" id="UP000265614">
    <property type="component" value="Unassembled WGS sequence"/>
</dbReference>
<organism evidence="2 3">
    <name type="scientific">Vallicoccus soli</name>
    <dbReference type="NCBI Taxonomy" id="2339232"/>
    <lineage>
        <taxon>Bacteria</taxon>
        <taxon>Bacillati</taxon>
        <taxon>Actinomycetota</taxon>
        <taxon>Actinomycetes</taxon>
        <taxon>Motilibacterales</taxon>
        <taxon>Vallicoccaceae</taxon>
        <taxon>Vallicoccus</taxon>
    </lineage>
</organism>
<sequence>MIVLTRLNGPAFAVNPDLIQRAEGTPDTVLTLVDGTRYVVVEPVEEVVARIRDFRASVIATAHALEAEGTPPAPAPHPAHPTAAGETASIVVPLHRREL</sequence>
<comment type="caution">
    <text evidence="2">The sequence shown here is derived from an EMBL/GenBank/DDBJ whole genome shotgun (WGS) entry which is preliminary data.</text>
</comment>
<proteinExistence type="predicted"/>
<dbReference type="AlphaFoldDB" id="A0A3A3ZCC8"/>
<dbReference type="Pfam" id="PF06289">
    <property type="entry name" value="FlbD"/>
    <property type="match status" value="1"/>
</dbReference>
<dbReference type="PANTHER" id="PTHR39185:SF1">
    <property type="entry name" value="SWARMING MOTILITY PROTEIN SWRD"/>
    <property type="match status" value="1"/>
</dbReference>